<keyword evidence="3" id="KW-0805">Transcription regulation</keyword>
<protein>
    <recommendedName>
        <fullName evidence="6">DNA methyltransferase 1-associated protein 1</fullName>
    </recommendedName>
</protein>
<evidence type="ECO:0000256" key="2">
    <source>
        <dbReference type="ARBA" id="ARBA00022853"/>
    </source>
</evidence>
<dbReference type="InterPro" id="IPR027109">
    <property type="entry name" value="Swc4/Dmap1"/>
</dbReference>
<reference evidence="11" key="1">
    <citation type="submission" date="2020-11" db="EMBL/GenBank/DDBJ databases">
        <authorList>
            <person name="Tran Van P."/>
        </authorList>
    </citation>
    <scope>NUCLEOTIDE SEQUENCE</scope>
</reference>
<keyword evidence="5" id="KW-0539">Nucleus</keyword>
<dbReference type="Gene3D" id="1.10.10.60">
    <property type="entry name" value="Homeodomain-like"/>
    <property type="match status" value="1"/>
</dbReference>
<feature type="domain" description="DAMP1 SANT/Myb-like" evidence="10">
    <location>
        <begin position="117"/>
        <end position="195"/>
    </location>
</feature>
<dbReference type="InterPro" id="IPR032563">
    <property type="entry name" value="DAMP1_SANT-like"/>
</dbReference>
<evidence type="ECO:0000256" key="5">
    <source>
        <dbReference type="ARBA" id="ARBA00023242"/>
    </source>
</evidence>
<dbReference type="PANTHER" id="PTHR12855">
    <property type="entry name" value="DNA METHYLTRANSFERASE 1-ASSOCIATED PROTEIN 1 FAMILY MEMBER"/>
    <property type="match status" value="1"/>
</dbReference>
<dbReference type="FunFam" id="1.10.10.60:FF:000087">
    <property type="entry name" value="DNA methyltransferase 1-associated protein 1"/>
    <property type="match status" value="1"/>
</dbReference>
<dbReference type="Pfam" id="PF16282">
    <property type="entry name" value="SANT_DAMP1_like"/>
    <property type="match status" value="1"/>
</dbReference>
<accession>A0A7R8VJN8</accession>
<evidence type="ECO:0000259" key="9">
    <source>
        <dbReference type="Pfam" id="PF05499"/>
    </source>
</evidence>
<feature type="compositionally biased region" description="Basic and acidic residues" evidence="8">
    <location>
        <begin position="407"/>
        <end position="421"/>
    </location>
</feature>
<evidence type="ECO:0000256" key="3">
    <source>
        <dbReference type="ARBA" id="ARBA00023015"/>
    </source>
</evidence>
<sequence>MSDVRDILELETPPAPEITKEIILGNQDKLKKKPITAKVSKRPEGMNREVFALLYNDKKDAPPLFPTNPGQGYKQMKAKLGMRNVRPWKWMPFTNPARTDGAIFHHWRRTTDEGTEYPFAKFNKQVPIPTYTDTEYSQHLQAEMWSKPETDHLFELCRRFDLRFIVIKDRWDRARFPDRSVEDLKERYYNVCGILTKARAGSSHEGKIYVFDADHERRRKEQLKRLFERTTEQIEEEQTLLNELRKIEARKKEREKKQQDLQKLITAADAQSETRKAEKKITKKKMQQLRPRIDPNAVETAGIKFSDFKSSGVSLRSQRMKLPASVGQKKTKAIEQLLHELNIELNPMPTEEICHNFNELRSDMVLLYELKMALATCEFELQTLRHQYEALNPGKTLLVPSSISGGKETDQKTANESDSAKQKGISEIIDVVGSPDTPSVS</sequence>
<dbReference type="GO" id="GO:0000812">
    <property type="term" value="C:Swr1 complex"/>
    <property type="evidence" value="ECO:0007669"/>
    <property type="project" value="TreeGrafter"/>
</dbReference>
<feature type="region of interest" description="Disordered" evidence="8">
    <location>
        <begin position="401"/>
        <end position="441"/>
    </location>
</feature>
<name>A0A7R8VJN8_TIMDO</name>
<gene>
    <name evidence="11" type="ORF">TDIB3V08_LOCUS4400</name>
</gene>
<evidence type="ECO:0000313" key="11">
    <source>
        <dbReference type="EMBL" id="CAD7198111.1"/>
    </source>
</evidence>
<dbReference type="GO" id="GO:0006281">
    <property type="term" value="P:DNA repair"/>
    <property type="evidence" value="ECO:0007669"/>
    <property type="project" value="InterPro"/>
</dbReference>
<dbReference type="EMBL" id="OA566006">
    <property type="protein sequence ID" value="CAD7198111.1"/>
    <property type="molecule type" value="Genomic_DNA"/>
</dbReference>
<keyword evidence="2" id="KW-0156">Chromatin regulator</keyword>
<evidence type="ECO:0000256" key="4">
    <source>
        <dbReference type="ARBA" id="ARBA00023163"/>
    </source>
</evidence>
<evidence type="ECO:0000256" key="1">
    <source>
        <dbReference type="ARBA" id="ARBA00004123"/>
    </source>
</evidence>
<evidence type="ECO:0000256" key="6">
    <source>
        <dbReference type="ARBA" id="ARBA00067416"/>
    </source>
</evidence>
<dbReference type="AlphaFoldDB" id="A0A7R8VJN8"/>
<dbReference type="GO" id="GO:0006338">
    <property type="term" value="P:chromatin remodeling"/>
    <property type="evidence" value="ECO:0007669"/>
    <property type="project" value="InterPro"/>
</dbReference>
<keyword evidence="7" id="KW-0175">Coiled coil</keyword>
<evidence type="ECO:0000259" key="10">
    <source>
        <dbReference type="Pfam" id="PF16282"/>
    </source>
</evidence>
<proteinExistence type="predicted"/>
<dbReference type="PANTHER" id="PTHR12855:SF10">
    <property type="entry name" value="DNA METHYLTRANSFERASE 1-ASSOCIATED PROTEIN 1"/>
    <property type="match status" value="1"/>
</dbReference>
<dbReference type="GO" id="GO:0000122">
    <property type="term" value="P:negative regulation of transcription by RNA polymerase II"/>
    <property type="evidence" value="ECO:0007669"/>
    <property type="project" value="TreeGrafter"/>
</dbReference>
<evidence type="ECO:0000256" key="8">
    <source>
        <dbReference type="SAM" id="MobiDB-lite"/>
    </source>
</evidence>
<keyword evidence="4" id="KW-0804">Transcription</keyword>
<feature type="domain" description="DNA methyltransferase 1-associated 1" evidence="9">
    <location>
        <begin position="236"/>
        <end position="397"/>
    </location>
</feature>
<organism evidence="11">
    <name type="scientific">Timema douglasi</name>
    <name type="common">Walking stick</name>
    <dbReference type="NCBI Taxonomy" id="61478"/>
    <lineage>
        <taxon>Eukaryota</taxon>
        <taxon>Metazoa</taxon>
        <taxon>Ecdysozoa</taxon>
        <taxon>Arthropoda</taxon>
        <taxon>Hexapoda</taxon>
        <taxon>Insecta</taxon>
        <taxon>Pterygota</taxon>
        <taxon>Neoptera</taxon>
        <taxon>Polyneoptera</taxon>
        <taxon>Phasmatodea</taxon>
        <taxon>Timematodea</taxon>
        <taxon>Timematoidea</taxon>
        <taxon>Timematidae</taxon>
        <taxon>Timema</taxon>
    </lineage>
</organism>
<evidence type="ECO:0000256" key="7">
    <source>
        <dbReference type="SAM" id="Coils"/>
    </source>
</evidence>
<dbReference type="GO" id="GO:0035267">
    <property type="term" value="C:NuA4 histone acetyltransferase complex"/>
    <property type="evidence" value="ECO:0007669"/>
    <property type="project" value="InterPro"/>
</dbReference>
<comment type="subcellular location">
    <subcellularLocation>
        <location evidence="1">Nucleus</location>
    </subcellularLocation>
</comment>
<dbReference type="InterPro" id="IPR008468">
    <property type="entry name" value="DMAP1"/>
</dbReference>
<feature type="coiled-coil region" evidence="7">
    <location>
        <begin position="213"/>
        <end position="287"/>
    </location>
</feature>
<dbReference type="GO" id="GO:0003714">
    <property type="term" value="F:transcription corepressor activity"/>
    <property type="evidence" value="ECO:0007669"/>
    <property type="project" value="TreeGrafter"/>
</dbReference>
<dbReference type="Pfam" id="PF05499">
    <property type="entry name" value="DMAP1"/>
    <property type="match status" value="1"/>
</dbReference>